<feature type="region of interest" description="Disordered" evidence="5">
    <location>
        <begin position="1"/>
        <end position="87"/>
    </location>
</feature>
<dbReference type="PANTHER" id="PTHR46213:SF13">
    <property type="entry name" value="DEMETER-LIKE PROTEIN 2-RELATED"/>
    <property type="match status" value="1"/>
</dbReference>
<dbReference type="InterPro" id="IPR028925">
    <property type="entry name" value="RRM_DME"/>
</dbReference>
<feature type="compositionally biased region" description="Low complexity" evidence="5">
    <location>
        <begin position="1302"/>
        <end position="1317"/>
    </location>
</feature>
<dbReference type="InterPro" id="IPR023170">
    <property type="entry name" value="HhH_base_excis_C"/>
</dbReference>
<reference evidence="8" key="1">
    <citation type="submission" date="2025-08" db="UniProtKB">
        <authorList>
            <consortium name="RefSeq"/>
        </authorList>
    </citation>
    <scope>IDENTIFICATION</scope>
    <source>
        <tissue evidence="8">Seedling</tissue>
    </source>
</reference>
<feature type="region of interest" description="Disordered" evidence="5">
    <location>
        <begin position="1302"/>
        <end position="1328"/>
    </location>
</feature>
<dbReference type="RefSeq" id="XP_048324206.2">
    <property type="nucleotide sequence ID" value="XM_048468249.2"/>
</dbReference>
<protein>
    <submittedName>
        <fullName evidence="8">Protein ROS1A</fullName>
    </submittedName>
</protein>
<evidence type="ECO:0000256" key="4">
    <source>
        <dbReference type="ARBA" id="ARBA00023014"/>
    </source>
</evidence>
<dbReference type="GeneID" id="112490578"/>
<evidence type="ECO:0000313" key="7">
    <source>
        <dbReference type="Proteomes" id="UP001652623"/>
    </source>
</evidence>
<evidence type="ECO:0000313" key="8">
    <source>
        <dbReference type="RefSeq" id="XP_048324206.2"/>
    </source>
</evidence>
<keyword evidence="3" id="KW-0408">Iron</keyword>
<feature type="compositionally biased region" description="Polar residues" evidence="5">
    <location>
        <begin position="41"/>
        <end position="50"/>
    </location>
</feature>
<dbReference type="Gene3D" id="1.10.1670.10">
    <property type="entry name" value="Helix-hairpin-Helix base-excision DNA repair enzymes (C-terminal)"/>
    <property type="match status" value="1"/>
</dbReference>
<feature type="compositionally biased region" description="Polar residues" evidence="5">
    <location>
        <begin position="165"/>
        <end position="176"/>
    </location>
</feature>
<comment type="cofactor">
    <cofactor evidence="1">
        <name>[4Fe-4S] cluster</name>
        <dbReference type="ChEBI" id="CHEBI:49883"/>
    </cofactor>
</comment>
<feature type="region of interest" description="Disordered" evidence="5">
    <location>
        <begin position="165"/>
        <end position="256"/>
    </location>
</feature>
<evidence type="ECO:0000259" key="6">
    <source>
        <dbReference type="Pfam" id="PF15628"/>
    </source>
</evidence>
<evidence type="ECO:0000256" key="5">
    <source>
        <dbReference type="SAM" id="MobiDB-lite"/>
    </source>
</evidence>
<dbReference type="Pfam" id="PF15628">
    <property type="entry name" value="RRM_DME"/>
    <property type="match status" value="1"/>
</dbReference>
<feature type="compositionally biased region" description="Basic and acidic residues" evidence="5">
    <location>
        <begin position="876"/>
        <end position="890"/>
    </location>
</feature>
<feature type="compositionally biased region" description="Basic residues" evidence="5">
    <location>
        <begin position="190"/>
        <end position="203"/>
    </location>
</feature>
<proteinExistence type="predicted"/>
<dbReference type="InterPro" id="IPR011257">
    <property type="entry name" value="DNA_glycosylase"/>
</dbReference>
<organism evidence="7 8">
    <name type="scientific">Ziziphus jujuba</name>
    <name type="common">Chinese jujube</name>
    <name type="synonym">Ziziphus sativa</name>
    <dbReference type="NCBI Taxonomy" id="326968"/>
    <lineage>
        <taxon>Eukaryota</taxon>
        <taxon>Viridiplantae</taxon>
        <taxon>Streptophyta</taxon>
        <taxon>Embryophyta</taxon>
        <taxon>Tracheophyta</taxon>
        <taxon>Spermatophyta</taxon>
        <taxon>Magnoliopsida</taxon>
        <taxon>eudicotyledons</taxon>
        <taxon>Gunneridae</taxon>
        <taxon>Pentapetalae</taxon>
        <taxon>rosids</taxon>
        <taxon>fabids</taxon>
        <taxon>Rosales</taxon>
        <taxon>Rhamnaceae</taxon>
        <taxon>Paliureae</taxon>
        <taxon>Ziziphus</taxon>
    </lineage>
</organism>
<keyword evidence="2" id="KW-0479">Metal-binding</keyword>
<dbReference type="SUPFAM" id="SSF48150">
    <property type="entry name" value="DNA-glycosylase"/>
    <property type="match status" value="1"/>
</dbReference>
<name>A0ABM3IA79_ZIZJJ</name>
<gene>
    <name evidence="8" type="primary">LOC112490578</name>
</gene>
<feature type="compositionally biased region" description="Basic residues" evidence="5">
    <location>
        <begin position="211"/>
        <end position="231"/>
    </location>
</feature>
<dbReference type="PANTHER" id="PTHR46213">
    <property type="entry name" value="TRANSCRIPTIONAL ACTIVATOR DEMETER"/>
    <property type="match status" value="1"/>
</dbReference>
<dbReference type="InterPro" id="IPR044811">
    <property type="entry name" value="DME/ROS1"/>
</dbReference>
<keyword evidence="4" id="KW-0411">Iron-sulfur</keyword>
<feature type="region of interest" description="Disordered" evidence="5">
    <location>
        <begin position="864"/>
        <end position="890"/>
    </location>
</feature>
<evidence type="ECO:0000256" key="3">
    <source>
        <dbReference type="ARBA" id="ARBA00023004"/>
    </source>
</evidence>
<feature type="domain" description="Demeter RRM-fold" evidence="6">
    <location>
        <begin position="1332"/>
        <end position="1432"/>
    </location>
</feature>
<sequence length="1449" mass="162433">MASEPILYGSNIGTSMEEEEEQVVVKKQCPLGPHTPAKQIPNRTQKTYSRNPGKKNTLPSNTSSSSSAFDVSTITGSPEKSNDGKESFLPDLNIACREEPPNNFSQETNINLGSEKITETIAADACVGDLGIATEEEGNRLLPSVNYNEEKNFHAANPLSAIGSASSVASKKSQNNLKKRPNNDLDLDKKPRKKPKKKIHRPKVVGEGKPKRTLAPKTPTKRAPKLKKPKAAPKSEKLKRAAKKHLSSGKRENMKNLENSETITEEVFMELSVSDPVGSLDVSLSVPNHLTDESTSAVVTSLQTQNNGCEMPGNSIPFCERIDLCQAIEGLVRDCSTNQSEEDYQNHYGENGYLSFPKKLRKLRSKRRRRSEWKVIIIEVNKASKKSMAGRRNYVTRLSRRIETALLDKIQSVSHPKKKRTIRCRARHNLAISNASTILSQLPIAPHGEVLANGRHEIEVSQMDEANKEVYQLPIAPFGDALANGTHEIEVSQMDEPNEKALFAEERVTEMQLEEHKKLQHAARGDSEERSMEGSTEFIPSHLYTEFHIGLIKESPSQEEDFVFTGKSIGDYKMKGSKEMGSPPVLEFNPSEHDKAYLTDNSIDMNDKNEGGLLDLFPSEYGAPVHYQILQDQSVDILQASQRNGQFADVKKKPRKKNANISQASDGAIVPHNGQSAVVEQKRKNKLKYDPRFQQMWKFQLKYLTDESEERKKYWESERKIFKGRIDAFTARMHQILGDRRFSPWKGSVLDSVIGVFLTQNVSDSLSSNAFMLLAARFPARPRSQDPIIDFSQESVGSNTEYLEPAYTSEESETAGVTNLADEDMPTCLAEDCSTEAKDDIYLQNNSKKALAVSELNANSMIQERQNGESSNSKEQQPDKTNKRNGKKVYEKEKVKTDWDAFRKMYCTSEQRRPEHMDSVDWEAVRNAEAQVIAKVIEARGQNNVLAGRIKRFLDQVVELHNCLDLEWLRHAPPDKVKEYLLQFQGLGLKSVECVRLLELQNVAFPVDTNVGRIAVRLGWVPLQPLPEKVQIHLLQQMPLMDSIQKYLWPRLNEFDHKTLYELHYHLITFGKVFCQKTKPSCNPCPMKAECRHYASEFASARGALPGPPTNTSKASSKAPIVALGHPGPSLDPILPFLLEANWFSASQHQEQNVETIIEVQPSPEPAASQHQKQNAEPIIEVPPSPEPASCESEFPHLGDIEDFGLDGPDDMPTINLSTQESTGTMNSLSVMLHDDYVLSRDLVPLSAEAASKHVSELKHASRLRTKHEVYELPDYHPLLNGFERRDAHDPYPYLLAIRAPGESSTSSQPSQTPGEPCSSSSTEQNHHTVDGSILIPCRTAMRGSFPLNGTYFQVNEVFLDLKTSSEPIKVPRGWIWNLPRRTAYFGTSAGSILRGLSTEEIQHCFWAGFICVRSFDREGRHPVPLAKEFHIPTSQQSGKAKINEDDDE</sequence>
<evidence type="ECO:0000256" key="2">
    <source>
        <dbReference type="ARBA" id="ARBA00022723"/>
    </source>
</evidence>
<keyword evidence="7" id="KW-1185">Reference proteome</keyword>
<feature type="compositionally biased region" description="Polar residues" evidence="5">
    <location>
        <begin position="864"/>
        <end position="875"/>
    </location>
</feature>
<dbReference type="Proteomes" id="UP001652623">
    <property type="component" value="Chromosome 10"/>
</dbReference>
<feature type="compositionally biased region" description="Low complexity" evidence="5">
    <location>
        <begin position="57"/>
        <end position="75"/>
    </location>
</feature>
<evidence type="ECO:0000256" key="1">
    <source>
        <dbReference type="ARBA" id="ARBA00001966"/>
    </source>
</evidence>
<accession>A0ABM3IA79</accession>